<keyword evidence="3" id="KW-1185">Reference proteome</keyword>
<keyword evidence="1" id="KW-0812">Transmembrane</keyword>
<feature type="non-terminal residue" evidence="2">
    <location>
        <position position="1"/>
    </location>
</feature>
<comment type="caution">
    <text evidence="2">The sequence shown here is derived from an EMBL/GenBank/DDBJ whole genome shotgun (WGS) entry which is preliminary data.</text>
</comment>
<reference evidence="3" key="1">
    <citation type="submission" date="2017-01" db="EMBL/GenBank/DDBJ databases">
        <title>Comparative genomics of anhydrobiosis in the tardigrade Hypsibius dujardini.</title>
        <authorList>
            <person name="Yoshida Y."/>
            <person name="Koutsovoulos G."/>
            <person name="Laetsch D."/>
            <person name="Stevens L."/>
            <person name="Kumar S."/>
            <person name="Horikawa D."/>
            <person name="Ishino K."/>
            <person name="Komine S."/>
            <person name="Tomita M."/>
            <person name="Blaxter M."/>
            <person name="Arakawa K."/>
        </authorList>
    </citation>
    <scope>NUCLEOTIDE SEQUENCE [LARGE SCALE GENOMIC DNA]</scope>
    <source>
        <strain evidence="3">Z151</strain>
    </source>
</reference>
<sequence>AFFMVNTAVVFTAVLLGQGCLCVVAIRTKVRLIKCQTGGIGLIRQVSCLGADERRVERERRTLERTRWALIRSVFGASSVVVTAWVFTLPAAYVYAKPSLSDSNPLLISWVYLLVLARDIPPILIYTTFYPQYRATLKRFCSPFNF</sequence>
<name>A0A9X6NI73_HYPEX</name>
<keyword evidence="1" id="KW-0472">Membrane</keyword>
<dbReference type="AlphaFoldDB" id="A0A9X6NI73"/>
<gene>
    <name evidence="2" type="ORF">BV898_18668</name>
</gene>
<feature type="transmembrane region" description="Helical" evidence="1">
    <location>
        <begin position="107"/>
        <end position="129"/>
    </location>
</feature>
<protein>
    <submittedName>
        <fullName evidence="2">Uncharacterized protein</fullName>
    </submittedName>
</protein>
<dbReference type="EMBL" id="MTYJ01000386">
    <property type="protein sequence ID" value="OWA54257.1"/>
    <property type="molecule type" value="Genomic_DNA"/>
</dbReference>
<evidence type="ECO:0000313" key="3">
    <source>
        <dbReference type="Proteomes" id="UP000192578"/>
    </source>
</evidence>
<keyword evidence="1" id="KW-1133">Transmembrane helix</keyword>
<feature type="transmembrane region" description="Helical" evidence="1">
    <location>
        <begin position="69"/>
        <end position="95"/>
    </location>
</feature>
<proteinExistence type="predicted"/>
<evidence type="ECO:0000313" key="2">
    <source>
        <dbReference type="EMBL" id="OWA54257.1"/>
    </source>
</evidence>
<feature type="transmembrane region" description="Helical" evidence="1">
    <location>
        <begin position="6"/>
        <end position="26"/>
    </location>
</feature>
<organism evidence="2 3">
    <name type="scientific">Hypsibius exemplaris</name>
    <name type="common">Freshwater tardigrade</name>
    <dbReference type="NCBI Taxonomy" id="2072580"/>
    <lineage>
        <taxon>Eukaryota</taxon>
        <taxon>Metazoa</taxon>
        <taxon>Ecdysozoa</taxon>
        <taxon>Tardigrada</taxon>
        <taxon>Eutardigrada</taxon>
        <taxon>Parachela</taxon>
        <taxon>Hypsibioidea</taxon>
        <taxon>Hypsibiidae</taxon>
        <taxon>Hypsibius</taxon>
    </lineage>
</organism>
<accession>A0A9X6NI73</accession>
<evidence type="ECO:0000256" key="1">
    <source>
        <dbReference type="SAM" id="Phobius"/>
    </source>
</evidence>
<dbReference type="Proteomes" id="UP000192578">
    <property type="component" value="Unassembled WGS sequence"/>
</dbReference>